<dbReference type="Pfam" id="PF00098">
    <property type="entry name" value="zf-CCHC"/>
    <property type="match status" value="1"/>
</dbReference>
<proteinExistence type="predicted"/>
<dbReference type="PANTHER" id="PTHR42648:SF32">
    <property type="entry name" value="RIBONUCLEASE H-LIKE DOMAIN, GAG-PRE-INTEGRASE DOMAIN PROTEIN-RELATED"/>
    <property type="match status" value="1"/>
</dbReference>
<protein>
    <submittedName>
        <fullName evidence="8">Uncharacterized protein</fullName>
    </submittedName>
</protein>
<dbReference type="GO" id="GO:0016787">
    <property type="term" value="F:hydrolase activity"/>
    <property type="evidence" value="ECO:0007669"/>
    <property type="project" value="UniProtKB-KW"/>
</dbReference>
<dbReference type="PANTHER" id="PTHR42648">
    <property type="entry name" value="TRANSPOSASE, PUTATIVE-RELATED"/>
    <property type="match status" value="1"/>
</dbReference>
<dbReference type="CDD" id="cd09272">
    <property type="entry name" value="RNase_HI_RT_Ty1"/>
    <property type="match status" value="1"/>
</dbReference>
<comment type="caution">
    <text evidence="8">The sequence shown here is derived from an EMBL/GenBank/DDBJ whole genome shotgun (WGS) entry which is preliminary data.</text>
</comment>
<dbReference type="InterPro" id="IPR036875">
    <property type="entry name" value="Znf_CCHC_sf"/>
</dbReference>
<evidence type="ECO:0000259" key="7">
    <source>
        <dbReference type="PROSITE" id="PS50994"/>
    </source>
</evidence>
<accession>A0A6L2LNU1</accession>
<dbReference type="SUPFAM" id="SSF53098">
    <property type="entry name" value="Ribonuclease H-like"/>
    <property type="match status" value="1"/>
</dbReference>
<evidence type="ECO:0000256" key="1">
    <source>
        <dbReference type="ARBA" id="ARBA00022723"/>
    </source>
</evidence>
<keyword evidence="1" id="KW-0479">Metal-binding</keyword>
<dbReference type="PROSITE" id="PS50994">
    <property type="entry name" value="INTEGRASE"/>
    <property type="match status" value="1"/>
</dbReference>
<dbReference type="SUPFAM" id="SSF57756">
    <property type="entry name" value="Retrovirus zinc finger-like domains"/>
    <property type="match status" value="1"/>
</dbReference>
<dbReference type="Gene3D" id="3.30.420.10">
    <property type="entry name" value="Ribonuclease H-like superfamily/Ribonuclease H"/>
    <property type="match status" value="1"/>
</dbReference>
<evidence type="ECO:0000313" key="8">
    <source>
        <dbReference type="EMBL" id="GEU62162.1"/>
    </source>
</evidence>
<dbReference type="InterPro" id="IPR039537">
    <property type="entry name" value="Retrotran_Ty1/copia-like"/>
</dbReference>
<dbReference type="InterPro" id="IPR013103">
    <property type="entry name" value="RVT_2"/>
</dbReference>
<keyword evidence="3" id="KW-0863">Zinc-finger</keyword>
<dbReference type="GO" id="GO:0008270">
    <property type="term" value="F:zinc ion binding"/>
    <property type="evidence" value="ECO:0007669"/>
    <property type="project" value="UniProtKB-KW"/>
</dbReference>
<keyword evidence="2" id="KW-0378">Hydrolase</keyword>
<dbReference type="PROSITE" id="PS50158">
    <property type="entry name" value="ZF_CCHC"/>
    <property type="match status" value="1"/>
</dbReference>
<dbReference type="SMART" id="SM00343">
    <property type="entry name" value="ZnF_C2HC"/>
    <property type="match status" value="2"/>
</dbReference>
<dbReference type="InterPro" id="IPR001584">
    <property type="entry name" value="Integrase_cat-core"/>
</dbReference>
<dbReference type="Gene3D" id="4.10.60.10">
    <property type="entry name" value="Zinc finger, CCHC-type"/>
    <property type="match status" value="1"/>
</dbReference>
<evidence type="ECO:0000256" key="5">
    <source>
        <dbReference type="SAM" id="MobiDB-lite"/>
    </source>
</evidence>
<feature type="domain" description="CCHC-type" evidence="6">
    <location>
        <begin position="223"/>
        <end position="237"/>
    </location>
</feature>
<evidence type="ECO:0000256" key="2">
    <source>
        <dbReference type="ARBA" id="ARBA00022801"/>
    </source>
</evidence>
<feature type="region of interest" description="Disordered" evidence="5">
    <location>
        <begin position="1071"/>
        <end position="1096"/>
    </location>
</feature>
<keyword evidence="4" id="KW-0175">Coiled coil</keyword>
<dbReference type="InterPro" id="IPR001878">
    <property type="entry name" value="Znf_CCHC"/>
</dbReference>
<dbReference type="Pfam" id="PF07727">
    <property type="entry name" value="RVT_2"/>
    <property type="match status" value="1"/>
</dbReference>
<dbReference type="EMBL" id="BKCJ010004627">
    <property type="protein sequence ID" value="GEU62162.1"/>
    <property type="molecule type" value="Genomic_DNA"/>
</dbReference>
<evidence type="ECO:0000259" key="6">
    <source>
        <dbReference type="PROSITE" id="PS50158"/>
    </source>
</evidence>
<sequence>MDIPNKHQLKFNSIKDAKSLLRAIEKRFGGNAATKKTQMSLLKQQYENFTTTSLEVLDQTFDRIQKLISQLKIHGESISQKDANQKFLRSLSPEWNTHTIVWRNKPEIDTLSLDDLYNNLKIYEPEIEGTSSSNTNLQNVAFVSSNSTSSINRAINTAHGVITASTQAIVVNSTTIDKLKEMDLKWQIAMLTMRARRFLKNTRRKFSMNGNETIGLDKPKVECYNCHKRGHFARECRAPRSQDAKHKESTRMIVLVETPASSALVSCDGLESYDWSDQVEDGLTNFALMAYSSTSSNSKVSTHSNCSSSCLENVNILKEQNKQLLKGLRTSKIHDITYKTGLESVEILDKCKTGLGYNDVPPPNIGKKFPLKPDLSGLEEYVNEPIVSEPIVKKLVVETGEAKASADKPKVVRKNFGYPIIEDWISDSEDEDESKPNIEKKIVIPRFAKIEFVNSKEQVKSLRKTTVKQGNQNRLNLNNPKGNQRNKNNMMSQRLESNFKMYNKACYVCGSFDHLQANCHYHQKQVKNQKMVKPIWNYNQRVNNNKFAKKTHSNAKRNMAPKAVLLKSGIVNTARQNFSKTAVLVNIARQVSTAHPKSIVNVARPMSHLSKSAHSTIKRPIHKKTTFTNSNVTQKVNTVRNRIVNIAMPKAVVNVVLGNRVNAVKASARWVWKPKSKVIDHGNPQQDLQDKGVINSGYSRHMTGNMSYLTDYKEIDGGYVAFGGNPKREKITGRGIENLVDHKVKVIRCDNGTEFKNRKMNQFCKMKGIIRQYSVARTPQQNDVAERRNRILIEAARTMLADSKLPTTFWAEAVNISCYVQNRVLVVKPHNKTSYELFKADEGFFAGYSLNSKAFRVFNNRTRIVKENLHIRVNVVGANSSNELPFNLEMPELEDISTFTFSNEDEDDGIDYDEVFSSVARIEAIRLFLAYASFKDFMVYKIDVKSVFLYRKIEKEVYVCQPPRFEDPDFPDKVYRMEKALYGLHQASRAWYLEGYPKLGIWYLKDSLFDLVAYTDSDYAGASLDRKSTTGGCQYLGCRLILWQCKKQTVVVTSIIEAEYIPASSCCEQKKQKSRKPKRKDTKLPQTSVPTSVVDEAVNEEMDDSLERAATTATSLDAKQDMGNISKTQSKATSNEPGSQETSSGAGSRCQEAMGDVFAQTRSERVSKVFNDLLLAEVNTPQRSKDSLKLTKLMELCTNLQNKVLDLETTKTTQAMEIKSLKRRVKKLENKQRSKTHKLKRLYEVGLSSRMKSFKDEGLGEGDTSKQGRIADIDANKDIYLVSVHNDEDMFGVNVLDGDEVIVKNEDVAEQAKEVVDDITLAKALMAIKSEKLKVDKVMIQELEQGTTTTTPTTITVASSRPKAKRIVIHDQEQASTPIFSSQQPKSQDKDRAKMIEEPVKLKKKNQIQLDIEVALKLQDEFKKEQRLAKEEDELTDVEKAKLFMEFLEKRIKFFATKRAEEKRNRPLTKGQQRSIMSTYLKNMDGWKLKSLKKKSFAEIQEIFDKAMKKKVEDDKESEELKKCLEIISDDVTIDATPLSSKSPIIVDYKNILYYLLVKKMYPLTNHTLHQMFNDVKLQVNYECEMAYELLRLVKKRLKEGYVSQ</sequence>
<feature type="region of interest" description="Disordered" evidence="5">
    <location>
        <begin position="1113"/>
        <end position="1151"/>
    </location>
</feature>
<dbReference type="GO" id="GO:0015074">
    <property type="term" value="P:DNA integration"/>
    <property type="evidence" value="ECO:0007669"/>
    <property type="project" value="InterPro"/>
</dbReference>
<feature type="compositionally biased region" description="Basic residues" evidence="5">
    <location>
        <begin position="1072"/>
        <end position="1081"/>
    </location>
</feature>
<feature type="domain" description="Integrase catalytic" evidence="7">
    <location>
        <begin position="745"/>
        <end position="842"/>
    </location>
</feature>
<dbReference type="GO" id="GO:0003676">
    <property type="term" value="F:nucleic acid binding"/>
    <property type="evidence" value="ECO:0007669"/>
    <property type="project" value="InterPro"/>
</dbReference>
<feature type="compositionally biased region" description="Polar residues" evidence="5">
    <location>
        <begin position="1113"/>
        <end position="1146"/>
    </location>
</feature>
<keyword evidence="3" id="KW-0862">Zinc</keyword>
<reference evidence="8" key="1">
    <citation type="journal article" date="2019" name="Sci. Rep.">
        <title>Draft genome of Tanacetum cinerariifolium, the natural source of mosquito coil.</title>
        <authorList>
            <person name="Yamashiro T."/>
            <person name="Shiraishi A."/>
            <person name="Satake H."/>
            <person name="Nakayama K."/>
        </authorList>
    </citation>
    <scope>NUCLEOTIDE SEQUENCE</scope>
</reference>
<evidence type="ECO:0000256" key="3">
    <source>
        <dbReference type="PROSITE-ProRule" id="PRU00047"/>
    </source>
</evidence>
<dbReference type="Pfam" id="PF14223">
    <property type="entry name" value="Retrotran_gag_2"/>
    <property type="match status" value="1"/>
</dbReference>
<dbReference type="InterPro" id="IPR036397">
    <property type="entry name" value="RNaseH_sf"/>
</dbReference>
<dbReference type="InterPro" id="IPR012337">
    <property type="entry name" value="RNaseH-like_sf"/>
</dbReference>
<evidence type="ECO:0000256" key="4">
    <source>
        <dbReference type="SAM" id="Coils"/>
    </source>
</evidence>
<feature type="coiled-coil region" evidence="4">
    <location>
        <begin position="1190"/>
        <end position="1238"/>
    </location>
</feature>
<name>A0A6L2LNU1_TANCI</name>
<organism evidence="8">
    <name type="scientific">Tanacetum cinerariifolium</name>
    <name type="common">Dalmatian daisy</name>
    <name type="synonym">Chrysanthemum cinerariifolium</name>
    <dbReference type="NCBI Taxonomy" id="118510"/>
    <lineage>
        <taxon>Eukaryota</taxon>
        <taxon>Viridiplantae</taxon>
        <taxon>Streptophyta</taxon>
        <taxon>Embryophyta</taxon>
        <taxon>Tracheophyta</taxon>
        <taxon>Spermatophyta</taxon>
        <taxon>Magnoliopsida</taxon>
        <taxon>eudicotyledons</taxon>
        <taxon>Gunneridae</taxon>
        <taxon>Pentapetalae</taxon>
        <taxon>asterids</taxon>
        <taxon>campanulids</taxon>
        <taxon>Asterales</taxon>
        <taxon>Asteraceae</taxon>
        <taxon>Asteroideae</taxon>
        <taxon>Anthemideae</taxon>
        <taxon>Anthemidinae</taxon>
        <taxon>Tanacetum</taxon>
    </lineage>
</organism>
<gene>
    <name evidence="8" type="ORF">Tci_034140</name>
</gene>